<feature type="transmembrane region" description="Helical" evidence="19">
    <location>
        <begin position="303"/>
        <end position="336"/>
    </location>
</feature>
<dbReference type="SUPFAM" id="SSF81321">
    <property type="entry name" value="Family A G protein-coupled receptor-like"/>
    <property type="match status" value="1"/>
</dbReference>
<gene>
    <name evidence="21" type="ORF">QYF61_017155</name>
</gene>
<feature type="transmembrane region" description="Helical" evidence="19">
    <location>
        <begin position="141"/>
        <end position="167"/>
    </location>
</feature>
<evidence type="ECO:0000256" key="14">
    <source>
        <dbReference type="ARBA" id="ARBA00031716"/>
    </source>
</evidence>
<proteinExistence type="inferred from homology"/>
<evidence type="ECO:0000313" key="22">
    <source>
        <dbReference type="Proteomes" id="UP001333110"/>
    </source>
</evidence>
<dbReference type="GO" id="GO:0097225">
    <property type="term" value="C:sperm midpiece"/>
    <property type="evidence" value="ECO:0007669"/>
    <property type="project" value="TreeGrafter"/>
</dbReference>
<dbReference type="Proteomes" id="UP001333110">
    <property type="component" value="Unassembled WGS sequence"/>
</dbReference>
<evidence type="ECO:0000256" key="12">
    <source>
        <dbReference type="ARBA" id="ARBA00023224"/>
    </source>
</evidence>
<comment type="similarity">
    <text evidence="18">Belongs to the G-protein coupled receptor 1 family.</text>
</comment>
<evidence type="ECO:0000256" key="9">
    <source>
        <dbReference type="ARBA" id="ARBA00023157"/>
    </source>
</evidence>
<feature type="domain" description="G-protein coupled receptors family 1 profile" evidence="20">
    <location>
        <begin position="158"/>
        <end position="416"/>
    </location>
</feature>
<protein>
    <recommendedName>
        <fullName evidence="2">Substance-K receptor</fullName>
    </recommendedName>
    <alternativeName>
        <fullName evidence="15">NK-2 receptor</fullName>
    </alternativeName>
    <alternativeName>
        <fullName evidence="16">Neurokinin A receptor</fullName>
    </alternativeName>
    <alternativeName>
        <fullName evidence="14">Tachykinin receptor 2</fullName>
    </alternativeName>
</protein>
<evidence type="ECO:0000256" key="15">
    <source>
        <dbReference type="ARBA" id="ARBA00031796"/>
    </source>
</evidence>
<comment type="subcellular location">
    <subcellularLocation>
        <location evidence="1">Cell membrane</location>
        <topology evidence="1">Multi-pass membrane protein</topology>
    </subcellularLocation>
</comment>
<keyword evidence="10 18" id="KW-0675">Receptor</keyword>
<dbReference type="Gene3D" id="1.20.1070.10">
    <property type="entry name" value="Rhodopsin 7-helix transmembrane proteins"/>
    <property type="match status" value="1"/>
</dbReference>
<evidence type="ECO:0000256" key="7">
    <source>
        <dbReference type="ARBA" id="ARBA00023136"/>
    </source>
</evidence>
<dbReference type="PRINTS" id="PR00244">
    <property type="entry name" value="NEUROKININR"/>
</dbReference>
<dbReference type="PRINTS" id="PR00237">
    <property type="entry name" value="GPCRRHODOPSN"/>
</dbReference>
<feature type="transmembrane region" description="Helical" evidence="19">
    <location>
        <begin position="219"/>
        <end position="237"/>
    </location>
</feature>
<keyword evidence="8" id="KW-0564">Palmitate</keyword>
<feature type="transmembrane region" description="Helical" evidence="19">
    <location>
        <begin position="179"/>
        <end position="199"/>
    </location>
</feature>
<feature type="transmembrane region" description="Helical" evidence="19">
    <location>
        <begin position="397"/>
        <end position="419"/>
    </location>
</feature>
<keyword evidence="22" id="KW-1185">Reference proteome</keyword>
<evidence type="ECO:0000256" key="5">
    <source>
        <dbReference type="ARBA" id="ARBA00022989"/>
    </source>
</evidence>
<dbReference type="GO" id="GO:0016497">
    <property type="term" value="F:substance K receptor activity"/>
    <property type="evidence" value="ECO:0007669"/>
    <property type="project" value="TreeGrafter"/>
</dbReference>
<comment type="caution">
    <text evidence="21">The sequence shown here is derived from an EMBL/GenBank/DDBJ whole genome shotgun (WGS) entry which is preliminary data.</text>
</comment>
<organism evidence="21 22">
    <name type="scientific">Mycteria americana</name>
    <name type="common">Wood stork</name>
    <dbReference type="NCBI Taxonomy" id="33587"/>
    <lineage>
        <taxon>Eukaryota</taxon>
        <taxon>Metazoa</taxon>
        <taxon>Chordata</taxon>
        <taxon>Craniata</taxon>
        <taxon>Vertebrata</taxon>
        <taxon>Euteleostomi</taxon>
        <taxon>Archelosauria</taxon>
        <taxon>Archosauria</taxon>
        <taxon>Dinosauria</taxon>
        <taxon>Saurischia</taxon>
        <taxon>Theropoda</taxon>
        <taxon>Coelurosauria</taxon>
        <taxon>Aves</taxon>
        <taxon>Neognathae</taxon>
        <taxon>Neoaves</taxon>
        <taxon>Aequornithes</taxon>
        <taxon>Ciconiiformes</taxon>
        <taxon>Ciconiidae</taxon>
        <taxon>Mycteria</taxon>
    </lineage>
</organism>
<dbReference type="GO" id="GO:0005886">
    <property type="term" value="C:plasma membrane"/>
    <property type="evidence" value="ECO:0007669"/>
    <property type="project" value="UniProtKB-SubCell"/>
</dbReference>
<keyword evidence="12 18" id="KW-0807">Transducer</keyword>
<dbReference type="InterPro" id="IPR001681">
    <property type="entry name" value="Neurokn_rcpt"/>
</dbReference>
<evidence type="ECO:0000256" key="1">
    <source>
        <dbReference type="ARBA" id="ARBA00004651"/>
    </source>
</evidence>
<dbReference type="InterPro" id="IPR000913">
    <property type="entry name" value="NK2_rcpt"/>
</dbReference>
<keyword evidence="13" id="KW-0449">Lipoprotein</keyword>
<dbReference type="Pfam" id="PF00001">
    <property type="entry name" value="7tm_1"/>
    <property type="match status" value="1"/>
</dbReference>
<dbReference type="PANTHER" id="PTHR46925:SF3">
    <property type="entry name" value="SUBSTANCE-K RECEPTOR"/>
    <property type="match status" value="1"/>
</dbReference>
<dbReference type="PROSITE" id="PS00237">
    <property type="entry name" value="G_PROTEIN_RECEP_F1_1"/>
    <property type="match status" value="1"/>
</dbReference>
<keyword evidence="11" id="KW-0325">Glycoprotein</keyword>
<keyword evidence="5 19" id="KW-1133">Transmembrane helix</keyword>
<evidence type="ECO:0000256" key="11">
    <source>
        <dbReference type="ARBA" id="ARBA00023180"/>
    </source>
</evidence>
<dbReference type="CDD" id="cd16004">
    <property type="entry name" value="7tmA_SKR_NK2R"/>
    <property type="match status" value="1"/>
</dbReference>
<dbReference type="InterPro" id="IPR017452">
    <property type="entry name" value="GPCR_Rhodpsn_7TM"/>
</dbReference>
<keyword evidence="7 19" id="KW-0472">Membrane</keyword>
<feature type="non-terminal residue" evidence="21">
    <location>
        <position position="1"/>
    </location>
</feature>
<name>A0AAN7N7N1_MYCAM</name>
<dbReference type="EMBL" id="JAUNZN010000005">
    <property type="protein sequence ID" value="KAK4821277.1"/>
    <property type="molecule type" value="Genomic_DNA"/>
</dbReference>
<keyword evidence="3" id="KW-1003">Cell membrane</keyword>
<dbReference type="PRINTS" id="PR01025">
    <property type="entry name" value="NEUROKININ2R"/>
</dbReference>
<evidence type="ECO:0000256" key="17">
    <source>
        <dbReference type="PIRSR" id="PIRSR601681-50"/>
    </source>
</evidence>
<evidence type="ECO:0000256" key="16">
    <source>
        <dbReference type="ARBA" id="ARBA00032219"/>
    </source>
</evidence>
<evidence type="ECO:0000256" key="19">
    <source>
        <dbReference type="SAM" id="Phobius"/>
    </source>
</evidence>
<dbReference type="FunFam" id="1.20.1070.10:FF:000804">
    <property type="entry name" value="Tachykinin receptor 3"/>
    <property type="match status" value="1"/>
</dbReference>
<accession>A0AAN7N7N1</accession>
<dbReference type="InterPro" id="IPR000276">
    <property type="entry name" value="GPCR_Rhodpsn"/>
</dbReference>
<evidence type="ECO:0000256" key="2">
    <source>
        <dbReference type="ARBA" id="ARBA00020168"/>
    </source>
</evidence>
<dbReference type="PANTHER" id="PTHR46925">
    <property type="entry name" value="G-PROTEIN COUPLED RECEPTOR TKR-1-RELATED"/>
    <property type="match status" value="1"/>
</dbReference>
<keyword evidence="6 18" id="KW-0297">G-protein coupled receptor</keyword>
<dbReference type="PROSITE" id="PS50262">
    <property type="entry name" value="G_PROTEIN_RECEP_F1_2"/>
    <property type="match status" value="1"/>
</dbReference>
<feature type="disulfide bond" evidence="17">
    <location>
        <begin position="214"/>
        <end position="289"/>
    </location>
</feature>
<evidence type="ECO:0000256" key="8">
    <source>
        <dbReference type="ARBA" id="ARBA00023139"/>
    </source>
</evidence>
<evidence type="ECO:0000259" key="20">
    <source>
        <dbReference type="PROSITE" id="PS50262"/>
    </source>
</evidence>
<keyword evidence="9 17" id="KW-1015">Disulfide bond</keyword>
<evidence type="ECO:0000256" key="3">
    <source>
        <dbReference type="ARBA" id="ARBA00022475"/>
    </source>
</evidence>
<sequence length="485" mass="55510">PSLADEAAVQLHVSPPKVDAHGPHVLLSALFPGQRSFLPELSPTGKRNSRGRVVLQFLLFKHRLKCQARRRPSVSLISSWNCIASLGKQDKRTRDISSRSEEKNMSTFSILNASNISQADSLEDSSNWTAVTQFTQPGWQIALWAITYSFIVITSIVGNVTIIWIILAHRRMRTATNYFIVNLALSDLLMSTFNTIFNFIYASHNVWYFGEEFCRFQNWFPITAMFVSIYSMTAVAAERYMAIIHPFKPRLSAGSTRVIIGIIWLVAFGLAFPQCFYAEIMMDNGTTKCIVVWPDDVGSKHQLTYHIAVIVLIYLLPLMVMFVAYSIIGITLWSSAVPGNHLNRVCYEHQVNAKKKFVKTMVVVVIIFAVCWLPYHMYFILGSFKEDIYQQKYIQQVYLAIFLLAMSSTMYNPIIYCCLNQRFRSGFKLAFRWCPCVKATEKDKLKLTSPSLYQMTHRKSRTSFNTETQLNEKEKTSFTLAQLTL</sequence>
<evidence type="ECO:0000313" key="21">
    <source>
        <dbReference type="EMBL" id="KAK4821277.1"/>
    </source>
</evidence>
<dbReference type="GO" id="GO:1902093">
    <property type="term" value="P:positive regulation of flagellated sperm motility"/>
    <property type="evidence" value="ECO:0007669"/>
    <property type="project" value="TreeGrafter"/>
</dbReference>
<keyword evidence="4 18" id="KW-0812">Transmembrane</keyword>
<evidence type="ECO:0000256" key="6">
    <source>
        <dbReference type="ARBA" id="ARBA00023040"/>
    </source>
</evidence>
<feature type="transmembrane region" description="Helical" evidence="19">
    <location>
        <begin position="357"/>
        <end position="377"/>
    </location>
</feature>
<dbReference type="AlphaFoldDB" id="A0AAN7N7N1"/>
<evidence type="ECO:0000256" key="13">
    <source>
        <dbReference type="ARBA" id="ARBA00023288"/>
    </source>
</evidence>
<reference evidence="21 22" key="1">
    <citation type="journal article" date="2023" name="J. Hered.">
        <title>Chromosome-level genome of the wood stork (Mycteria americana) provides insight into avian chromosome evolution.</title>
        <authorList>
            <person name="Flamio R. Jr."/>
            <person name="Ramstad K.M."/>
        </authorList>
    </citation>
    <scope>NUCLEOTIDE SEQUENCE [LARGE SCALE GENOMIC DNA]</scope>
    <source>
        <strain evidence="21">JAX WOST 10</strain>
    </source>
</reference>
<feature type="transmembrane region" description="Helical" evidence="19">
    <location>
        <begin position="258"/>
        <end position="280"/>
    </location>
</feature>
<evidence type="ECO:0000256" key="4">
    <source>
        <dbReference type="ARBA" id="ARBA00022692"/>
    </source>
</evidence>
<evidence type="ECO:0000256" key="18">
    <source>
        <dbReference type="RuleBase" id="RU000688"/>
    </source>
</evidence>
<evidence type="ECO:0000256" key="10">
    <source>
        <dbReference type="ARBA" id="ARBA00023170"/>
    </source>
</evidence>